<dbReference type="Gene3D" id="1.10.730.20">
    <property type="match status" value="1"/>
</dbReference>
<gene>
    <name evidence="1" type="primary">ileS_43</name>
    <name evidence="1" type="ORF">SDC9_150541</name>
</gene>
<dbReference type="GO" id="GO:0005829">
    <property type="term" value="C:cytosol"/>
    <property type="evidence" value="ECO:0007669"/>
    <property type="project" value="TreeGrafter"/>
</dbReference>
<proteinExistence type="predicted"/>
<dbReference type="GO" id="GO:0005524">
    <property type="term" value="F:ATP binding"/>
    <property type="evidence" value="ECO:0007669"/>
    <property type="project" value="InterPro"/>
</dbReference>
<dbReference type="PANTHER" id="PTHR42765">
    <property type="entry name" value="SOLEUCYL-TRNA SYNTHETASE"/>
    <property type="match status" value="1"/>
</dbReference>
<comment type="caution">
    <text evidence="1">The sequence shown here is derived from an EMBL/GenBank/DDBJ whole genome shotgun (WGS) entry which is preliminary data.</text>
</comment>
<dbReference type="GO" id="GO:0004822">
    <property type="term" value="F:isoleucine-tRNA ligase activity"/>
    <property type="evidence" value="ECO:0007669"/>
    <property type="project" value="UniProtKB-EC"/>
</dbReference>
<dbReference type="EC" id="6.1.1.5" evidence="1"/>
<dbReference type="PANTHER" id="PTHR42765:SF1">
    <property type="entry name" value="ISOLEUCINE--TRNA LIGASE, MITOCHONDRIAL"/>
    <property type="match status" value="1"/>
</dbReference>
<dbReference type="SUPFAM" id="SSF47323">
    <property type="entry name" value="Anticodon-binding domain of a subclass of class I aminoacyl-tRNA synthetases"/>
    <property type="match status" value="1"/>
</dbReference>
<accession>A0A645ES17</accession>
<sequence length="142" mass="15910">MDEVWGKFTNDEAKSVHYTHLPVAKEFANAVELKTTFAKLHEIRDEALKALELARADKVIGKPLEAELTIVCSNEDKKLLEDTLCGKVAQWLIVSKVSFVEGTERSITVTPAKGMVCPRCWNINEEHAEDGLCPRCQKVLND</sequence>
<evidence type="ECO:0000313" key="1">
    <source>
        <dbReference type="EMBL" id="MPN03314.1"/>
    </source>
</evidence>
<dbReference type="GO" id="GO:0006428">
    <property type="term" value="P:isoleucyl-tRNA aminoacylation"/>
    <property type="evidence" value="ECO:0007669"/>
    <property type="project" value="TreeGrafter"/>
</dbReference>
<dbReference type="InterPro" id="IPR050081">
    <property type="entry name" value="Ile-tRNA_ligase"/>
</dbReference>
<name>A0A645ES17_9ZZZZ</name>
<reference evidence="1" key="1">
    <citation type="submission" date="2019-08" db="EMBL/GenBank/DDBJ databases">
        <authorList>
            <person name="Kucharzyk K."/>
            <person name="Murdoch R.W."/>
            <person name="Higgins S."/>
            <person name="Loffler F."/>
        </authorList>
    </citation>
    <scope>NUCLEOTIDE SEQUENCE</scope>
</reference>
<dbReference type="AlphaFoldDB" id="A0A645ES17"/>
<protein>
    <submittedName>
        <fullName evidence="1">Isoleucine--tRNA ligase</fullName>
        <ecNumber evidence="1">6.1.1.5</ecNumber>
    </submittedName>
</protein>
<dbReference type="InterPro" id="IPR009080">
    <property type="entry name" value="tRNAsynth_Ia_anticodon-bd"/>
</dbReference>
<dbReference type="EMBL" id="VSSQ01049240">
    <property type="protein sequence ID" value="MPN03314.1"/>
    <property type="molecule type" value="Genomic_DNA"/>
</dbReference>
<organism evidence="1">
    <name type="scientific">bioreactor metagenome</name>
    <dbReference type="NCBI Taxonomy" id="1076179"/>
    <lineage>
        <taxon>unclassified sequences</taxon>
        <taxon>metagenomes</taxon>
        <taxon>ecological metagenomes</taxon>
    </lineage>
</organism>
<keyword evidence="1" id="KW-0436">Ligase</keyword>